<dbReference type="CDD" id="cd06225">
    <property type="entry name" value="HAMP"/>
    <property type="match status" value="1"/>
</dbReference>
<dbReference type="PRINTS" id="PR00344">
    <property type="entry name" value="BCTRLSENSOR"/>
</dbReference>
<dbReference type="PANTHER" id="PTHR45436">
    <property type="entry name" value="SENSOR HISTIDINE KINASE YKOH"/>
    <property type="match status" value="1"/>
</dbReference>
<evidence type="ECO:0000256" key="6">
    <source>
        <dbReference type="ARBA" id="ARBA00022692"/>
    </source>
</evidence>
<dbReference type="GO" id="GO:0000155">
    <property type="term" value="F:phosphorelay sensor kinase activity"/>
    <property type="evidence" value="ECO:0007669"/>
    <property type="project" value="InterPro"/>
</dbReference>
<dbReference type="STRING" id="1220578.FPE01S_01_12920"/>
<dbReference type="InterPro" id="IPR036097">
    <property type="entry name" value="HisK_dim/P_sf"/>
</dbReference>
<dbReference type="SMART" id="SM00388">
    <property type="entry name" value="HisKA"/>
    <property type="match status" value="1"/>
</dbReference>
<dbReference type="Gene3D" id="1.10.287.130">
    <property type="match status" value="1"/>
</dbReference>
<dbReference type="SUPFAM" id="SSF158472">
    <property type="entry name" value="HAMP domain-like"/>
    <property type="match status" value="1"/>
</dbReference>
<protein>
    <recommendedName>
        <fullName evidence="3">histidine kinase</fullName>
        <ecNumber evidence="3">2.7.13.3</ecNumber>
    </recommendedName>
</protein>
<evidence type="ECO:0000256" key="10">
    <source>
        <dbReference type="ARBA" id="ARBA00023136"/>
    </source>
</evidence>
<evidence type="ECO:0000256" key="11">
    <source>
        <dbReference type="SAM" id="Phobius"/>
    </source>
</evidence>
<dbReference type="CDD" id="cd00082">
    <property type="entry name" value="HisKA"/>
    <property type="match status" value="1"/>
</dbReference>
<organism evidence="14 15">
    <name type="scientific">Flavihumibacter petaseus NBRC 106054</name>
    <dbReference type="NCBI Taxonomy" id="1220578"/>
    <lineage>
        <taxon>Bacteria</taxon>
        <taxon>Pseudomonadati</taxon>
        <taxon>Bacteroidota</taxon>
        <taxon>Chitinophagia</taxon>
        <taxon>Chitinophagales</taxon>
        <taxon>Chitinophagaceae</taxon>
        <taxon>Flavihumibacter</taxon>
    </lineage>
</organism>
<comment type="caution">
    <text evidence="14">The sequence shown here is derived from an EMBL/GenBank/DDBJ whole genome shotgun (WGS) entry which is preliminary data.</text>
</comment>
<name>A0A0E9MXD8_9BACT</name>
<evidence type="ECO:0000256" key="3">
    <source>
        <dbReference type="ARBA" id="ARBA00012438"/>
    </source>
</evidence>
<evidence type="ECO:0000313" key="15">
    <source>
        <dbReference type="Proteomes" id="UP000033121"/>
    </source>
</evidence>
<dbReference type="CDD" id="cd00075">
    <property type="entry name" value="HATPase"/>
    <property type="match status" value="1"/>
</dbReference>
<dbReference type="Pfam" id="PF00672">
    <property type="entry name" value="HAMP"/>
    <property type="match status" value="1"/>
</dbReference>
<dbReference type="AlphaFoldDB" id="A0A0E9MXD8"/>
<dbReference type="InterPro" id="IPR003660">
    <property type="entry name" value="HAMP_dom"/>
</dbReference>
<dbReference type="InterPro" id="IPR003594">
    <property type="entry name" value="HATPase_dom"/>
</dbReference>
<proteinExistence type="predicted"/>
<dbReference type="InterPro" id="IPR004358">
    <property type="entry name" value="Sig_transdc_His_kin-like_C"/>
</dbReference>
<sequence length="460" mass="51785">MTIRVKITLLFTLLVTVLLVLISFSVYYFSARHRANNFRQRLYGRSHNVAQLYQLLGDSSVSLLTKIDRSNAQFYASKSVHIYSTTGKPFYIFNTLPSDDFHITAEELESIRQHKEWLFQIGDRDAFGQFVEDDNPPFIVVVAANDVDGKIWLSDLRKILSVACLAGCGLSMLAGIIFSRQLIKPISAIIEEVNNISTHNLSQRIKAGSGQDELSRLSETFNDLLNRMQESFATQRRFISNASHELSTPLTSISSQLEVTLQKQRTDEEYRDVLLSVQEDVQQMRQLTKSLLDIAKTGHKGSIALDELRLDELLLKITAAVTKLSPEYQVQLHVDELPDDEKASLVFGNADLLYSALKNVIENGCKYSPDHTSRVFLRFSAAQLIVDVKNNGNPIDRKDVEHIFQPFYRSAKTLDKKGFGLGLALASRIISIHKGTINHDSGNRETVFRITLPSVGKFSS</sequence>
<dbReference type="InterPro" id="IPR050428">
    <property type="entry name" value="TCS_sensor_his_kinase"/>
</dbReference>
<evidence type="ECO:0000256" key="8">
    <source>
        <dbReference type="ARBA" id="ARBA00022989"/>
    </source>
</evidence>
<gene>
    <name evidence="14" type="ORF">FPE01S_01_12920</name>
</gene>
<feature type="domain" description="HAMP" evidence="13">
    <location>
        <begin position="180"/>
        <end position="233"/>
    </location>
</feature>
<keyword evidence="10 11" id="KW-0472">Membrane</keyword>
<comment type="catalytic activity">
    <reaction evidence="1">
        <text>ATP + protein L-histidine = ADP + protein N-phospho-L-histidine.</text>
        <dbReference type="EC" id="2.7.13.3"/>
    </reaction>
</comment>
<dbReference type="OrthoDB" id="594725at2"/>
<feature type="domain" description="Histidine kinase" evidence="12">
    <location>
        <begin position="241"/>
        <end position="456"/>
    </location>
</feature>
<evidence type="ECO:0000256" key="5">
    <source>
        <dbReference type="ARBA" id="ARBA00022679"/>
    </source>
</evidence>
<dbReference type="InterPro" id="IPR003661">
    <property type="entry name" value="HisK_dim/P_dom"/>
</dbReference>
<evidence type="ECO:0000256" key="7">
    <source>
        <dbReference type="ARBA" id="ARBA00022777"/>
    </source>
</evidence>
<dbReference type="SUPFAM" id="SSF55874">
    <property type="entry name" value="ATPase domain of HSP90 chaperone/DNA topoisomerase II/histidine kinase"/>
    <property type="match status" value="1"/>
</dbReference>
<dbReference type="PROSITE" id="PS50109">
    <property type="entry name" value="HIS_KIN"/>
    <property type="match status" value="1"/>
</dbReference>
<dbReference type="PROSITE" id="PS50885">
    <property type="entry name" value="HAMP"/>
    <property type="match status" value="1"/>
</dbReference>
<dbReference type="Proteomes" id="UP000033121">
    <property type="component" value="Unassembled WGS sequence"/>
</dbReference>
<dbReference type="PANTHER" id="PTHR45436:SF5">
    <property type="entry name" value="SENSOR HISTIDINE KINASE TRCS"/>
    <property type="match status" value="1"/>
</dbReference>
<dbReference type="Gene3D" id="3.30.565.10">
    <property type="entry name" value="Histidine kinase-like ATPase, C-terminal domain"/>
    <property type="match status" value="1"/>
</dbReference>
<dbReference type="RefSeq" id="WP_046367998.1">
    <property type="nucleotide sequence ID" value="NZ_BBWV01000001.1"/>
</dbReference>
<evidence type="ECO:0000256" key="9">
    <source>
        <dbReference type="ARBA" id="ARBA00023012"/>
    </source>
</evidence>
<dbReference type="InterPro" id="IPR005467">
    <property type="entry name" value="His_kinase_dom"/>
</dbReference>
<feature type="transmembrane region" description="Helical" evidence="11">
    <location>
        <begin position="6"/>
        <end position="29"/>
    </location>
</feature>
<accession>A0A0E9MXD8</accession>
<evidence type="ECO:0000313" key="14">
    <source>
        <dbReference type="EMBL" id="GAO42279.1"/>
    </source>
</evidence>
<dbReference type="Pfam" id="PF02518">
    <property type="entry name" value="HATPase_c"/>
    <property type="match status" value="1"/>
</dbReference>
<dbReference type="EC" id="2.7.13.3" evidence="3"/>
<keyword evidence="7 14" id="KW-0418">Kinase</keyword>
<keyword evidence="6 11" id="KW-0812">Transmembrane</keyword>
<reference evidence="14 15" key="1">
    <citation type="submission" date="2015-04" db="EMBL/GenBank/DDBJ databases">
        <title>Whole genome shotgun sequence of Flavihumibacter petaseus NBRC 106054.</title>
        <authorList>
            <person name="Miyazawa S."/>
            <person name="Hosoyama A."/>
            <person name="Hashimoto M."/>
            <person name="Noguchi M."/>
            <person name="Tsuchikane K."/>
            <person name="Ohji S."/>
            <person name="Yamazoe A."/>
            <person name="Ichikawa N."/>
            <person name="Kimura A."/>
            <person name="Fujita N."/>
        </authorList>
    </citation>
    <scope>NUCLEOTIDE SEQUENCE [LARGE SCALE GENOMIC DNA]</scope>
    <source>
        <strain evidence="14 15">NBRC 106054</strain>
    </source>
</reference>
<dbReference type="Gene3D" id="6.10.340.10">
    <property type="match status" value="1"/>
</dbReference>
<dbReference type="SMART" id="SM00387">
    <property type="entry name" value="HATPase_c"/>
    <property type="match status" value="1"/>
</dbReference>
<keyword evidence="8 11" id="KW-1133">Transmembrane helix</keyword>
<dbReference type="GO" id="GO:0005886">
    <property type="term" value="C:plasma membrane"/>
    <property type="evidence" value="ECO:0007669"/>
    <property type="project" value="TreeGrafter"/>
</dbReference>
<evidence type="ECO:0000256" key="4">
    <source>
        <dbReference type="ARBA" id="ARBA00022553"/>
    </source>
</evidence>
<keyword evidence="5" id="KW-0808">Transferase</keyword>
<dbReference type="InterPro" id="IPR036890">
    <property type="entry name" value="HATPase_C_sf"/>
</dbReference>
<keyword evidence="15" id="KW-1185">Reference proteome</keyword>
<dbReference type="Pfam" id="PF00512">
    <property type="entry name" value="HisKA"/>
    <property type="match status" value="1"/>
</dbReference>
<evidence type="ECO:0000256" key="2">
    <source>
        <dbReference type="ARBA" id="ARBA00004370"/>
    </source>
</evidence>
<dbReference type="FunFam" id="1.10.287.130:FF:000001">
    <property type="entry name" value="Two-component sensor histidine kinase"/>
    <property type="match status" value="1"/>
</dbReference>
<comment type="subcellular location">
    <subcellularLocation>
        <location evidence="2">Membrane</location>
    </subcellularLocation>
</comment>
<evidence type="ECO:0000259" key="12">
    <source>
        <dbReference type="PROSITE" id="PS50109"/>
    </source>
</evidence>
<dbReference type="SMART" id="SM00304">
    <property type="entry name" value="HAMP"/>
    <property type="match status" value="1"/>
</dbReference>
<keyword evidence="4" id="KW-0597">Phosphoprotein</keyword>
<dbReference type="EMBL" id="BBWV01000001">
    <property type="protein sequence ID" value="GAO42279.1"/>
    <property type="molecule type" value="Genomic_DNA"/>
</dbReference>
<dbReference type="SUPFAM" id="SSF47384">
    <property type="entry name" value="Homodimeric domain of signal transducing histidine kinase"/>
    <property type="match status" value="1"/>
</dbReference>
<evidence type="ECO:0000256" key="1">
    <source>
        <dbReference type="ARBA" id="ARBA00000085"/>
    </source>
</evidence>
<keyword evidence="9" id="KW-0902">Two-component regulatory system</keyword>
<evidence type="ECO:0000259" key="13">
    <source>
        <dbReference type="PROSITE" id="PS50885"/>
    </source>
</evidence>